<gene>
    <name evidence="2" type="ORF">PFICI_06151</name>
</gene>
<dbReference type="InParanoid" id="W3X558"/>
<dbReference type="RefSeq" id="XP_007832923.1">
    <property type="nucleotide sequence ID" value="XM_007834732.1"/>
</dbReference>
<dbReference type="PANTHER" id="PTHR38788">
    <property type="entry name" value="CLR5 DOMAIN-CONTAINING PROTEIN"/>
    <property type="match status" value="1"/>
</dbReference>
<feature type="domain" description="Clr5" evidence="1">
    <location>
        <begin position="37"/>
        <end position="112"/>
    </location>
</feature>
<reference evidence="3" key="1">
    <citation type="journal article" date="2015" name="BMC Genomics">
        <title>Genomic and transcriptomic analysis of the endophytic fungus Pestalotiopsis fici reveals its lifestyle and high potential for synthesis of natural products.</title>
        <authorList>
            <person name="Wang X."/>
            <person name="Zhang X."/>
            <person name="Liu L."/>
            <person name="Xiang M."/>
            <person name="Wang W."/>
            <person name="Sun X."/>
            <person name="Che Y."/>
            <person name="Guo L."/>
            <person name="Liu G."/>
            <person name="Guo L."/>
            <person name="Wang C."/>
            <person name="Yin W.B."/>
            <person name="Stadler M."/>
            <person name="Zhang X."/>
            <person name="Liu X."/>
        </authorList>
    </citation>
    <scope>NUCLEOTIDE SEQUENCE [LARGE SCALE GENOMIC DNA]</scope>
    <source>
        <strain evidence="3">W106-1 / CGMCC3.15140</strain>
    </source>
</reference>
<dbReference type="GeneID" id="19271164"/>
<dbReference type="EMBL" id="KI912112">
    <property type="protein sequence ID" value="ETS81149.1"/>
    <property type="molecule type" value="Genomic_DNA"/>
</dbReference>
<organism evidence="2 3">
    <name type="scientific">Pestalotiopsis fici (strain W106-1 / CGMCC3.15140)</name>
    <dbReference type="NCBI Taxonomy" id="1229662"/>
    <lineage>
        <taxon>Eukaryota</taxon>
        <taxon>Fungi</taxon>
        <taxon>Dikarya</taxon>
        <taxon>Ascomycota</taxon>
        <taxon>Pezizomycotina</taxon>
        <taxon>Sordariomycetes</taxon>
        <taxon>Xylariomycetidae</taxon>
        <taxon>Amphisphaeriales</taxon>
        <taxon>Sporocadaceae</taxon>
        <taxon>Pestalotiopsis</taxon>
    </lineage>
</organism>
<evidence type="ECO:0000313" key="2">
    <source>
        <dbReference type="EMBL" id="ETS81149.1"/>
    </source>
</evidence>
<dbReference type="AlphaFoldDB" id="W3X558"/>
<evidence type="ECO:0000259" key="1">
    <source>
        <dbReference type="Pfam" id="PF14420"/>
    </source>
</evidence>
<keyword evidence="3" id="KW-1185">Reference proteome</keyword>
<dbReference type="KEGG" id="pfy:PFICI_06151"/>
<name>W3X558_PESFW</name>
<dbReference type="PANTHER" id="PTHR38788:SF3">
    <property type="entry name" value="CLR5 DOMAIN-CONTAINING PROTEIN"/>
    <property type="match status" value="1"/>
</dbReference>
<evidence type="ECO:0000313" key="3">
    <source>
        <dbReference type="Proteomes" id="UP000030651"/>
    </source>
</evidence>
<dbReference type="HOGENOM" id="CLU_602818_0_0_1"/>
<dbReference type="OrthoDB" id="5308957at2759"/>
<protein>
    <recommendedName>
        <fullName evidence="1">Clr5 domain-containing protein</fullName>
    </recommendedName>
</protein>
<dbReference type="Proteomes" id="UP000030651">
    <property type="component" value="Unassembled WGS sequence"/>
</dbReference>
<dbReference type="InterPro" id="IPR025676">
    <property type="entry name" value="Clr5_dom"/>
</dbReference>
<dbReference type="OMA" id="HISATWD"/>
<proteinExistence type="predicted"/>
<sequence length="543" mass="61185">MSQDTTAEHDLVTTAAAAAAASAARQIGRCGATTGPSAEDWEAKRAVITDLYKKMKLTELDIFMRREHNFHASCPRGPFHNPIVVRLRPTDVSLRLSKRMYNQRFKQWGCTKYIKFSEKEDLLKECGGSVRELTARYRAGKIMKPQYEKTLRYIRSKQAVEPPTPYIMEMKTPDNSTDLILRTLRDYHHALADPASKMHIPSDDRALNLNSSKESDDLWFGILVGVKTLLRSTGDSPKAPSSNHISATWDLNQTFAMLRRVGFLTAPAMLERPLDFVYEVLIEMTALQGKNWPELRHAILRLFNQEASRIFGPSHPVAVICREMLQDTDQSGVTFKSLGCIRDLVVQLWSPDHTMSFKAQMAVQKALLKVRDLGPAIQIGTQLFVSSRQKWGDTSQQARMAAQRLGQLYTVMNEMAMAKGEPDWAAVESALGWYNDVIRLSPMAPGRDARRTGFIEDETTLSTMGDMTYINNRIGKDAEALAWYQKAAEMSRRICNPGSTIMRACISMLINKQKEMKRFDQAAAWDAILSQMEATSSNESVNS</sequence>
<accession>W3X558</accession>
<dbReference type="Pfam" id="PF14420">
    <property type="entry name" value="Clr5"/>
    <property type="match status" value="1"/>
</dbReference>